<dbReference type="InterPro" id="IPR000515">
    <property type="entry name" value="MetI-like"/>
</dbReference>
<dbReference type="InterPro" id="IPR025966">
    <property type="entry name" value="OppC_N"/>
</dbReference>
<keyword evidence="2 7" id="KW-0813">Transport</keyword>
<dbReference type="Gene3D" id="1.10.3720.10">
    <property type="entry name" value="MetI-like"/>
    <property type="match status" value="1"/>
</dbReference>
<evidence type="ECO:0000256" key="1">
    <source>
        <dbReference type="ARBA" id="ARBA00004651"/>
    </source>
</evidence>
<protein>
    <submittedName>
        <fullName evidence="10">ABC transporter permease</fullName>
    </submittedName>
</protein>
<keyword evidence="6 7" id="KW-0472">Membrane</keyword>
<evidence type="ECO:0000256" key="3">
    <source>
        <dbReference type="ARBA" id="ARBA00022475"/>
    </source>
</evidence>
<comment type="similarity">
    <text evidence="7">Belongs to the binding-protein-dependent transport system permease family.</text>
</comment>
<evidence type="ECO:0000256" key="4">
    <source>
        <dbReference type="ARBA" id="ARBA00022692"/>
    </source>
</evidence>
<keyword evidence="5 7" id="KW-1133">Transmembrane helix</keyword>
<dbReference type="EMBL" id="BAAAQN010000001">
    <property type="protein sequence ID" value="GAA2011064.1"/>
    <property type="molecule type" value="Genomic_DNA"/>
</dbReference>
<organism evidence="10 11">
    <name type="scientific">Catenulispora yoronensis</name>
    <dbReference type="NCBI Taxonomy" id="450799"/>
    <lineage>
        <taxon>Bacteria</taxon>
        <taxon>Bacillati</taxon>
        <taxon>Actinomycetota</taxon>
        <taxon>Actinomycetes</taxon>
        <taxon>Catenulisporales</taxon>
        <taxon>Catenulisporaceae</taxon>
        <taxon>Catenulispora</taxon>
    </lineage>
</organism>
<feature type="compositionally biased region" description="Low complexity" evidence="8">
    <location>
        <begin position="284"/>
        <end position="296"/>
    </location>
</feature>
<keyword evidence="3" id="KW-1003">Cell membrane</keyword>
<dbReference type="Proteomes" id="UP001500751">
    <property type="component" value="Unassembled WGS sequence"/>
</dbReference>
<proteinExistence type="inferred from homology"/>
<reference evidence="11" key="1">
    <citation type="journal article" date="2019" name="Int. J. Syst. Evol. Microbiol.">
        <title>The Global Catalogue of Microorganisms (GCM) 10K type strain sequencing project: providing services to taxonomists for standard genome sequencing and annotation.</title>
        <authorList>
            <consortium name="The Broad Institute Genomics Platform"/>
            <consortium name="The Broad Institute Genome Sequencing Center for Infectious Disease"/>
            <person name="Wu L."/>
            <person name="Ma J."/>
        </authorList>
    </citation>
    <scope>NUCLEOTIDE SEQUENCE [LARGE SCALE GENOMIC DNA]</scope>
    <source>
        <strain evidence="11">JCM 16014</strain>
    </source>
</reference>
<feature type="transmembrane region" description="Helical" evidence="7">
    <location>
        <begin position="12"/>
        <end position="36"/>
    </location>
</feature>
<feature type="domain" description="ABC transmembrane type-1" evidence="9">
    <location>
        <begin position="73"/>
        <end position="262"/>
    </location>
</feature>
<sequence>MRTLRRAWRLPSAKVSLAVIGLVAVLAVFGGAIAPFDPLKQDPSLVLQGPGGRHLLGTDYLGRDVLSRLIEGTGRSVVGALEAVGVGLALGVLPGLASLWCGRVFEWVVSRLADAFMTLPYIVFAVAVTGVLGNTLTTAMVAIGVILAPRFFRIARAAGLGLTRAQYVEAAELFGASRWWILRTHIWSKVLPTLAVTAAQAMAAALLAVSSLAFLGLGVQPPAPTWGGLLSGDLQYLSQQPWAPLAPGLLIMVAAGALNTLADAIRDSGATDLLPGGGEFAAADSADASDGDVSADQPEAKENIHVPVPAL</sequence>
<comment type="caution">
    <text evidence="10">The sequence shown here is derived from an EMBL/GenBank/DDBJ whole genome shotgun (WGS) entry which is preliminary data.</text>
</comment>
<evidence type="ECO:0000256" key="6">
    <source>
        <dbReference type="ARBA" id="ARBA00023136"/>
    </source>
</evidence>
<gene>
    <name evidence="10" type="ORF">GCM10009839_01340</name>
</gene>
<dbReference type="PROSITE" id="PS50928">
    <property type="entry name" value="ABC_TM1"/>
    <property type="match status" value="1"/>
</dbReference>
<evidence type="ECO:0000256" key="5">
    <source>
        <dbReference type="ARBA" id="ARBA00022989"/>
    </source>
</evidence>
<dbReference type="PANTHER" id="PTHR43386">
    <property type="entry name" value="OLIGOPEPTIDE TRANSPORT SYSTEM PERMEASE PROTEIN APPC"/>
    <property type="match status" value="1"/>
</dbReference>
<dbReference type="Pfam" id="PF12911">
    <property type="entry name" value="OppC_N"/>
    <property type="match status" value="1"/>
</dbReference>
<accession>A0ABP5F0E6</accession>
<dbReference type="RefSeq" id="WP_344663464.1">
    <property type="nucleotide sequence ID" value="NZ_BAAAQN010000001.1"/>
</dbReference>
<feature type="transmembrane region" description="Helical" evidence="7">
    <location>
        <begin position="121"/>
        <end position="147"/>
    </location>
</feature>
<evidence type="ECO:0000259" key="9">
    <source>
        <dbReference type="PROSITE" id="PS50928"/>
    </source>
</evidence>
<dbReference type="InterPro" id="IPR035906">
    <property type="entry name" value="MetI-like_sf"/>
</dbReference>
<keyword evidence="11" id="KW-1185">Reference proteome</keyword>
<comment type="subcellular location">
    <subcellularLocation>
        <location evidence="1 7">Cell membrane</location>
        <topology evidence="1 7">Multi-pass membrane protein</topology>
    </subcellularLocation>
</comment>
<evidence type="ECO:0000313" key="11">
    <source>
        <dbReference type="Proteomes" id="UP001500751"/>
    </source>
</evidence>
<evidence type="ECO:0000313" key="10">
    <source>
        <dbReference type="EMBL" id="GAA2011064.1"/>
    </source>
</evidence>
<dbReference type="SUPFAM" id="SSF161098">
    <property type="entry name" value="MetI-like"/>
    <property type="match status" value="1"/>
</dbReference>
<evidence type="ECO:0000256" key="7">
    <source>
        <dbReference type="RuleBase" id="RU363032"/>
    </source>
</evidence>
<feature type="region of interest" description="Disordered" evidence="8">
    <location>
        <begin position="284"/>
        <end position="311"/>
    </location>
</feature>
<keyword evidence="4 7" id="KW-0812">Transmembrane</keyword>
<evidence type="ECO:0000256" key="2">
    <source>
        <dbReference type="ARBA" id="ARBA00022448"/>
    </source>
</evidence>
<dbReference type="Pfam" id="PF00528">
    <property type="entry name" value="BPD_transp_1"/>
    <property type="match status" value="1"/>
</dbReference>
<dbReference type="PANTHER" id="PTHR43386:SF25">
    <property type="entry name" value="PEPTIDE ABC TRANSPORTER PERMEASE PROTEIN"/>
    <property type="match status" value="1"/>
</dbReference>
<evidence type="ECO:0000256" key="8">
    <source>
        <dbReference type="SAM" id="MobiDB-lite"/>
    </source>
</evidence>
<name>A0ABP5F0E6_9ACTN</name>
<dbReference type="CDD" id="cd06261">
    <property type="entry name" value="TM_PBP2"/>
    <property type="match status" value="1"/>
</dbReference>
<dbReference type="InterPro" id="IPR050366">
    <property type="entry name" value="BP-dependent_transpt_permease"/>
</dbReference>